<proteinExistence type="inferred from homology"/>
<dbReference type="PANTHER" id="PTHR11061">
    <property type="entry name" value="RNA M5U METHYLTRANSFERASE"/>
    <property type="match status" value="1"/>
</dbReference>
<dbReference type="SUPFAM" id="SSF53335">
    <property type="entry name" value="S-adenosyl-L-methionine-dependent methyltransferases"/>
    <property type="match status" value="1"/>
</dbReference>
<accession>A0A5C5GHD6</accession>
<dbReference type="AlphaFoldDB" id="A0A5C5GHD6"/>
<gene>
    <name evidence="5" type="ORF">FHY64_12330</name>
</gene>
<keyword evidence="2 4" id="KW-0808">Transferase</keyword>
<dbReference type="Proteomes" id="UP000314011">
    <property type="component" value="Unassembled WGS sequence"/>
</dbReference>
<feature type="binding site" evidence="4">
    <location>
        <position position="256"/>
    </location>
    <ligand>
        <name>S-adenosyl-L-methionine</name>
        <dbReference type="ChEBI" id="CHEBI:59789"/>
    </ligand>
</feature>
<evidence type="ECO:0000313" key="6">
    <source>
        <dbReference type="Proteomes" id="UP000314011"/>
    </source>
</evidence>
<name>A0A5C5GHD6_9RHOB</name>
<keyword evidence="3 4" id="KW-0949">S-adenosyl-L-methionine</keyword>
<dbReference type="Pfam" id="PF05958">
    <property type="entry name" value="tRNA_U5-meth_tr"/>
    <property type="match status" value="1"/>
</dbReference>
<keyword evidence="1 4" id="KW-0489">Methyltransferase</keyword>
<feature type="binding site" evidence="4">
    <location>
        <position position="276"/>
    </location>
    <ligand>
        <name>S-adenosyl-L-methionine</name>
        <dbReference type="ChEBI" id="CHEBI:59789"/>
    </ligand>
</feature>
<feature type="binding site" evidence="4">
    <location>
        <position position="229"/>
    </location>
    <ligand>
        <name>S-adenosyl-L-methionine</name>
        <dbReference type="ChEBI" id="CHEBI:59789"/>
    </ligand>
</feature>
<dbReference type="Gene3D" id="2.40.50.1070">
    <property type="match status" value="1"/>
</dbReference>
<organism evidence="5 6">
    <name type="scientific">Pelagovum pacificum</name>
    <dbReference type="NCBI Taxonomy" id="2588711"/>
    <lineage>
        <taxon>Bacteria</taxon>
        <taxon>Pseudomonadati</taxon>
        <taxon>Pseudomonadota</taxon>
        <taxon>Alphaproteobacteria</taxon>
        <taxon>Rhodobacterales</taxon>
        <taxon>Paracoccaceae</taxon>
        <taxon>Pelagovum</taxon>
    </lineage>
</organism>
<feature type="active site" description="Nucleophile" evidence="4">
    <location>
        <position position="350"/>
    </location>
</feature>
<dbReference type="RefSeq" id="WP_140194954.1">
    <property type="nucleotide sequence ID" value="NZ_CP065915.1"/>
</dbReference>
<keyword evidence="6" id="KW-1185">Reference proteome</keyword>
<feature type="binding site" evidence="4">
    <location>
        <position position="324"/>
    </location>
    <ligand>
        <name>S-adenosyl-L-methionine</name>
        <dbReference type="ChEBI" id="CHEBI:59789"/>
    </ligand>
</feature>
<protein>
    <submittedName>
        <fullName evidence="5">Class I SAM-dependent RNA methyltransferase</fullName>
    </submittedName>
</protein>
<dbReference type="PROSITE" id="PS51687">
    <property type="entry name" value="SAM_MT_RNA_M5U"/>
    <property type="match status" value="1"/>
</dbReference>
<dbReference type="EMBL" id="VFFF01000001">
    <property type="protein sequence ID" value="TNY34010.1"/>
    <property type="molecule type" value="Genomic_DNA"/>
</dbReference>
<dbReference type="GO" id="GO:0070475">
    <property type="term" value="P:rRNA base methylation"/>
    <property type="evidence" value="ECO:0007669"/>
    <property type="project" value="TreeGrafter"/>
</dbReference>
<sequence>MKIESLTHHGLGRAEDGTLIPRVLPGEEIEGEKIVTPSSDRVAPPCRHFRTCGGCSMQHASDAFVAAWKIGIVETALKARGIDGEIAGIETSPPRSRRRAKLSGRRTKKGALVGFHARGSDVLIEVPDCEILLPALRGLIPALEELTVAIGSRKGEIAYTVTDTLNGPDLHIHNAKPLDEELRRTLADFAQANDLSRLVLEDEQIVTRLPPVQQFGKAQVAPPPGAFLQATRQGETALKTRVLDTVLGAARVVDLFSGCGTFSLPLAERSEVHAVETFAPMLEALDKGWRHTQGIKKVTTEKRDLFRNPLDVSDLGRFDAAVLDPPRAGAEAQVREIADSDLTQVAMVSCNPVTFARDAQTLLDGGFKMGPITVVDQFRWSAHVELFAAFTRL</sequence>
<dbReference type="Gene3D" id="3.40.50.150">
    <property type="entry name" value="Vaccinia Virus protein VP39"/>
    <property type="match status" value="1"/>
</dbReference>
<evidence type="ECO:0000256" key="1">
    <source>
        <dbReference type="ARBA" id="ARBA00022603"/>
    </source>
</evidence>
<comment type="similarity">
    <text evidence="4">Belongs to the class I-like SAM-binding methyltransferase superfamily. RNA M5U methyltransferase family.</text>
</comment>
<dbReference type="InterPro" id="IPR029063">
    <property type="entry name" value="SAM-dependent_MTases_sf"/>
</dbReference>
<dbReference type="InterPro" id="IPR010280">
    <property type="entry name" value="U5_MeTrfase_fam"/>
</dbReference>
<evidence type="ECO:0000256" key="4">
    <source>
        <dbReference type="PROSITE-ProRule" id="PRU01024"/>
    </source>
</evidence>
<evidence type="ECO:0000256" key="3">
    <source>
        <dbReference type="ARBA" id="ARBA00022691"/>
    </source>
</evidence>
<evidence type="ECO:0000256" key="2">
    <source>
        <dbReference type="ARBA" id="ARBA00022679"/>
    </source>
</evidence>
<dbReference type="OrthoDB" id="9804590at2"/>
<dbReference type="CDD" id="cd02440">
    <property type="entry name" value="AdoMet_MTases"/>
    <property type="match status" value="1"/>
</dbReference>
<dbReference type="PANTHER" id="PTHR11061:SF49">
    <property type="entry name" value="23S RRNA (URACIL(1939)-C(5))-METHYLTRANSFERASE RLMD"/>
    <property type="match status" value="1"/>
</dbReference>
<evidence type="ECO:0000313" key="5">
    <source>
        <dbReference type="EMBL" id="TNY34010.1"/>
    </source>
</evidence>
<reference evidence="5 6" key="1">
    <citation type="submission" date="2019-06" db="EMBL/GenBank/DDBJ databases">
        <title>Genome of new Rhodobacteraceae sp. SM1903.</title>
        <authorList>
            <person name="Ren X."/>
        </authorList>
    </citation>
    <scope>NUCLEOTIDE SEQUENCE [LARGE SCALE GENOMIC DNA]</scope>
    <source>
        <strain evidence="5 6">SM1903</strain>
    </source>
</reference>
<dbReference type="GO" id="GO:0070041">
    <property type="term" value="F:rRNA (uridine-C5-)-methyltransferase activity"/>
    <property type="evidence" value="ECO:0007669"/>
    <property type="project" value="TreeGrafter"/>
</dbReference>
<comment type="caution">
    <text evidence="5">The sequence shown here is derived from an EMBL/GenBank/DDBJ whole genome shotgun (WGS) entry which is preliminary data.</text>
</comment>